<protein>
    <submittedName>
        <fullName evidence="2">Uncharacterized protein</fullName>
    </submittedName>
</protein>
<feature type="region of interest" description="Disordered" evidence="1">
    <location>
        <begin position="164"/>
        <end position="188"/>
    </location>
</feature>
<sequence length="438" mass="49931">MRHTRSRHAHAPPTHPSRPARGTEPVRGSLTDRRRARGGRRPRTGLRRPGRGGALQGPGVLQDHRLPARLHPGRYRRDPAARPAEQLHRRRHRGRHAVHRRQPGTVRGRGLPVGDRRPGHHPVGEGRLPALHRERRRLRGHPRRLRQRLQLVLVRQPGRRVLQAAPRHPAGHRRRRGPHPPVHGGPAELVHPHRRVVRLPDQPALRGACPGLGGRQLLQRLDDGRRPPHHLVPRLRRRACLVHRHGPHHRELHRAELPAPAARRHPDRGRRRGRRLLGRLHAAAGGARHPPQGARQRQVRDRARHHAAADRRQHDGGHQRDLRRGGPGRRQHRAARPCQQPVRDRRERRRPAADRQPGCGGRLGDLPADPQLRRQHQPQGRGQRQVRDRGERRRGGADRQPHGHRAVGGVRPLHELRPRHQGSTAAPAIRSRDDLSCP</sequence>
<proteinExistence type="predicted"/>
<feature type="compositionally biased region" description="Basic residues" evidence="1">
    <location>
        <begin position="262"/>
        <end position="278"/>
    </location>
</feature>
<name>A0A9W4H3D2_9ACTN</name>
<reference evidence="2" key="1">
    <citation type="submission" date="2021-06" db="EMBL/GenBank/DDBJ databases">
        <authorList>
            <person name="Arsene-Ploetze F."/>
        </authorList>
    </citation>
    <scope>NUCLEOTIDE SEQUENCE</scope>
    <source>
        <strain evidence="2">SBRY1</strain>
    </source>
</reference>
<dbReference type="EMBL" id="CAJVAX010000018">
    <property type="protein sequence ID" value="CAG7647351.1"/>
    <property type="molecule type" value="Genomic_DNA"/>
</dbReference>
<feature type="compositionally biased region" description="Basic residues" evidence="1">
    <location>
        <begin position="326"/>
        <end position="335"/>
    </location>
</feature>
<feature type="compositionally biased region" description="Basic and acidic residues" evidence="1">
    <location>
        <begin position="342"/>
        <end position="353"/>
    </location>
</feature>
<feature type="compositionally biased region" description="Basic residues" evidence="1">
    <location>
        <begin position="34"/>
        <end position="50"/>
    </location>
</feature>
<feature type="compositionally biased region" description="Low complexity" evidence="1">
    <location>
        <begin position="279"/>
        <end position="296"/>
    </location>
</feature>
<feature type="region of interest" description="Disordered" evidence="1">
    <location>
        <begin position="1"/>
        <end position="126"/>
    </location>
</feature>
<feature type="compositionally biased region" description="Basic residues" evidence="1">
    <location>
        <begin position="88"/>
        <end position="102"/>
    </location>
</feature>
<evidence type="ECO:0000256" key="1">
    <source>
        <dbReference type="SAM" id="MobiDB-lite"/>
    </source>
</evidence>
<evidence type="ECO:0000313" key="3">
    <source>
        <dbReference type="Proteomes" id="UP001153328"/>
    </source>
</evidence>
<feature type="compositionally biased region" description="Basic and acidic residues" evidence="1">
    <location>
        <begin position="307"/>
        <end position="324"/>
    </location>
</feature>
<evidence type="ECO:0000313" key="2">
    <source>
        <dbReference type="EMBL" id="CAG7647351.1"/>
    </source>
</evidence>
<dbReference type="AlphaFoldDB" id="A0A9W4H3D2"/>
<keyword evidence="3" id="KW-1185">Reference proteome</keyword>
<organism evidence="2 3">
    <name type="scientific">Actinacidiphila bryophytorum</name>
    <dbReference type="NCBI Taxonomy" id="1436133"/>
    <lineage>
        <taxon>Bacteria</taxon>
        <taxon>Bacillati</taxon>
        <taxon>Actinomycetota</taxon>
        <taxon>Actinomycetes</taxon>
        <taxon>Kitasatosporales</taxon>
        <taxon>Streptomycetaceae</taxon>
        <taxon>Actinacidiphila</taxon>
    </lineage>
</organism>
<feature type="region of interest" description="Disordered" evidence="1">
    <location>
        <begin position="247"/>
        <end position="438"/>
    </location>
</feature>
<feature type="compositionally biased region" description="Basic and acidic residues" evidence="1">
    <location>
        <begin position="385"/>
        <end position="401"/>
    </location>
</feature>
<dbReference type="Proteomes" id="UP001153328">
    <property type="component" value="Unassembled WGS sequence"/>
</dbReference>
<feature type="compositionally biased region" description="Basic residues" evidence="1">
    <location>
        <begin position="169"/>
        <end position="178"/>
    </location>
</feature>
<gene>
    <name evidence="2" type="ORF">SBRY_40646</name>
</gene>
<comment type="caution">
    <text evidence="2">The sequence shown here is derived from an EMBL/GenBank/DDBJ whole genome shotgun (WGS) entry which is preliminary data.</text>
</comment>
<feature type="compositionally biased region" description="Basic residues" evidence="1">
    <location>
        <begin position="1"/>
        <end position="10"/>
    </location>
</feature>
<accession>A0A9W4H3D2</accession>